<comment type="caution">
    <text evidence="1">The sequence shown here is derived from an EMBL/GenBank/DDBJ whole genome shotgun (WGS) entry which is preliminary data.</text>
</comment>
<protein>
    <submittedName>
        <fullName evidence="1">Uncharacterized protein</fullName>
    </submittedName>
</protein>
<dbReference type="AlphaFoldDB" id="A0A511F9P9"/>
<organism evidence="1 3">
    <name type="scientific">Cellulomonas hominis</name>
    <dbReference type="NCBI Taxonomy" id="156981"/>
    <lineage>
        <taxon>Bacteria</taxon>
        <taxon>Bacillati</taxon>
        <taxon>Actinomycetota</taxon>
        <taxon>Actinomycetes</taxon>
        <taxon>Micrococcales</taxon>
        <taxon>Cellulomonadaceae</taxon>
        <taxon>Cellulomonas</taxon>
    </lineage>
</organism>
<name>A0A511F9P9_9CELL</name>
<proteinExistence type="predicted"/>
<evidence type="ECO:0000313" key="4">
    <source>
        <dbReference type="Proteomes" id="UP000564629"/>
    </source>
</evidence>
<reference evidence="1 3" key="1">
    <citation type="submission" date="2019-07" db="EMBL/GenBank/DDBJ databases">
        <title>Whole genome shotgun sequence of Cellulomonas hominis NBRC 16055.</title>
        <authorList>
            <person name="Hosoyama A."/>
            <person name="Uohara A."/>
            <person name="Ohji S."/>
            <person name="Ichikawa N."/>
        </authorList>
    </citation>
    <scope>NUCLEOTIDE SEQUENCE [LARGE SCALE GENOMIC DNA]</scope>
    <source>
        <strain evidence="1 3">NBRC 16055</strain>
    </source>
</reference>
<evidence type="ECO:0000313" key="2">
    <source>
        <dbReference type="EMBL" id="MBB5473565.1"/>
    </source>
</evidence>
<accession>A0A511F9P9</accession>
<evidence type="ECO:0000313" key="1">
    <source>
        <dbReference type="EMBL" id="GEL45972.1"/>
    </source>
</evidence>
<dbReference type="RefSeq" id="WP_146834754.1">
    <property type="nucleotide sequence ID" value="NZ_BJVQ01000009.1"/>
</dbReference>
<dbReference type="Proteomes" id="UP000564629">
    <property type="component" value="Unassembled WGS sequence"/>
</dbReference>
<sequence length="141" mass="15138">MPVPGAGDGPAARSVQVSDWLRIDVTMDNTGAVERVGGDPELAEAAGRGRAAGWRALRSHPRRGEGPGGWPPLDTVLEIELRSGDWDVVRQEIARWREVAVELLAGNRTDHEAADLLDSVRWSDAMLTALDEGTAAPRSGH</sequence>
<keyword evidence="3" id="KW-1185">Reference proteome</keyword>
<dbReference type="EMBL" id="BJVQ01000009">
    <property type="protein sequence ID" value="GEL45972.1"/>
    <property type="molecule type" value="Genomic_DNA"/>
</dbReference>
<gene>
    <name evidence="1" type="ORF">CHO01_10880</name>
    <name evidence="2" type="ORF">HNR08_002301</name>
</gene>
<reference evidence="2 4" key="2">
    <citation type="submission" date="2020-08" db="EMBL/GenBank/DDBJ databases">
        <title>Sequencing the genomes of 1000 actinobacteria strains.</title>
        <authorList>
            <person name="Klenk H.-P."/>
        </authorList>
    </citation>
    <scope>NUCLEOTIDE SEQUENCE [LARGE SCALE GENOMIC DNA]</scope>
    <source>
        <strain evidence="2 4">DSM 9581</strain>
    </source>
</reference>
<dbReference type="Proteomes" id="UP000321723">
    <property type="component" value="Unassembled WGS sequence"/>
</dbReference>
<dbReference type="EMBL" id="JACHDN010000001">
    <property type="protein sequence ID" value="MBB5473565.1"/>
    <property type="molecule type" value="Genomic_DNA"/>
</dbReference>
<evidence type="ECO:0000313" key="3">
    <source>
        <dbReference type="Proteomes" id="UP000321723"/>
    </source>
</evidence>